<evidence type="ECO:0000313" key="2">
    <source>
        <dbReference type="Proteomes" id="UP000694844"/>
    </source>
</evidence>
<gene>
    <name evidence="3" type="primary">LOC111132429</name>
</gene>
<proteinExistence type="predicted"/>
<name>A0A8B8E5R7_CRAVI</name>
<evidence type="ECO:0000313" key="3">
    <source>
        <dbReference type="RefSeq" id="XP_022335942.1"/>
    </source>
</evidence>
<dbReference type="GeneID" id="111132429"/>
<protein>
    <submittedName>
        <fullName evidence="3">Uncharacterized protein LOC111132429</fullName>
    </submittedName>
</protein>
<dbReference type="AlphaFoldDB" id="A0A8B8E5R7"/>
<keyword evidence="2" id="KW-1185">Reference proteome</keyword>
<dbReference type="KEGG" id="cvn:111132429"/>
<dbReference type="RefSeq" id="XP_022335942.1">
    <property type="nucleotide sequence ID" value="XM_022480234.1"/>
</dbReference>
<accession>A0A8B8E5R7</accession>
<keyword evidence="1" id="KW-0472">Membrane</keyword>
<evidence type="ECO:0000256" key="1">
    <source>
        <dbReference type="SAM" id="Phobius"/>
    </source>
</evidence>
<keyword evidence="1" id="KW-1133">Transmembrane helix</keyword>
<keyword evidence="1" id="KW-0812">Transmembrane</keyword>
<feature type="transmembrane region" description="Helical" evidence="1">
    <location>
        <begin position="85"/>
        <end position="108"/>
    </location>
</feature>
<feature type="transmembrane region" description="Helical" evidence="1">
    <location>
        <begin position="35"/>
        <end position="55"/>
    </location>
</feature>
<sequence>MLSYCLYVHALQWVITFILSEIVKGRPSSFLLKFLHPAFCFLCISGLFCVLRTLYLRHLYQYSGVMAPAQPVVVQQPKKRCADKILLNICISLFFPPWIVIWCCMCICT</sequence>
<reference evidence="3" key="1">
    <citation type="submission" date="2025-08" db="UniProtKB">
        <authorList>
            <consortium name="RefSeq"/>
        </authorList>
    </citation>
    <scope>IDENTIFICATION</scope>
    <source>
        <tissue evidence="3">Whole sample</tissue>
    </source>
</reference>
<organism evidence="2 3">
    <name type="scientific">Crassostrea virginica</name>
    <name type="common">Eastern oyster</name>
    <dbReference type="NCBI Taxonomy" id="6565"/>
    <lineage>
        <taxon>Eukaryota</taxon>
        <taxon>Metazoa</taxon>
        <taxon>Spiralia</taxon>
        <taxon>Lophotrochozoa</taxon>
        <taxon>Mollusca</taxon>
        <taxon>Bivalvia</taxon>
        <taxon>Autobranchia</taxon>
        <taxon>Pteriomorphia</taxon>
        <taxon>Ostreida</taxon>
        <taxon>Ostreoidea</taxon>
        <taxon>Ostreidae</taxon>
        <taxon>Crassostrea</taxon>
    </lineage>
</organism>
<dbReference type="Proteomes" id="UP000694844">
    <property type="component" value="Chromosome 5"/>
</dbReference>